<gene>
    <name evidence="2" type="ORF">C7G83_12525</name>
</gene>
<dbReference type="RefSeq" id="WP_106877504.1">
    <property type="nucleotide sequence ID" value="NZ_JBOIPK010000005.1"/>
</dbReference>
<evidence type="ECO:0000313" key="2">
    <source>
        <dbReference type="EMBL" id="PSN07085.1"/>
    </source>
</evidence>
<name>A0A2P8VHP5_9ENTR</name>
<dbReference type="Pfam" id="PF10748">
    <property type="entry name" value="HofP"/>
    <property type="match status" value="1"/>
</dbReference>
<protein>
    <recommendedName>
        <fullName evidence="4">DUF2531 domain-containing protein</fullName>
    </recommendedName>
</protein>
<sequence>MRVNYVAGLLICIPLWACGRDPFAMPGQGCQMPETAWLLKGVMIAGEHSVALLQHPDGSWQRVRAGDDLPGGVRVSAVNGYEVQASLQGACTQETLRWTYQGRKNEGNHAVVITTTPAHSGAGRPGKSGVPDGGRRAGGAGASGAGRK</sequence>
<comment type="caution">
    <text evidence="2">The sequence shown here is derived from an EMBL/GenBank/DDBJ whole genome shotgun (WGS) entry which is preliminary data.</text>
</comment>
<evidence type="ECO:0008006" key="4">
    <source>
        <dbReference type="Google" id="ProtNLM"/>
    </source>
</evidence>
<organism evidence="2 3">
    <name type="scientific">Siccibacter turicensis</name>
    <dbReference type="NCBI Taxonomy" id="357233"/>
    <lineage>
        <taxon>Bacteria</taxon>
        <taxon>Pseudomonadati</taxon>
        <taxon>Pseudomonadota</taxon>
        <taxon>Gammaproteobacteria</taxon>
        <taxon>Enterobacterales</taxon>
        <taxon>Enterobacteriaceae</taxon>
        <taxon>Siccibacter</taxon>
    </lineage>
</organism>
<dbReference type="AlphaFoldDB" id="A0A2P8VHP5"/>
<reference evidence="2 3" key="1">
    <citation type="submission" date="2018-03" db="EMBL/GenBank/DDBJ databases">
        <title>Draft genome sequence of the first documented clinical Siccibacter turicensis isolate in Austria.</title>
        <authorList>
            <person name="Lepuschitz S."/>
            <person name="Pekard-Amenitsch S."/>
            <person name="Haunold R."/>
            <person name="Schill S."/>
            <person name="Mach R."/>
            <person name="Allerberger F."/>
            <person name="Ruppitsch W."/>
            <person name="Forsythe S.J."/>
        </authorList>
    </citation>
    <scope>NUCLEOTIDE SEQUENCE [LARGE SCALE GENOMIC DNA]</scope>
    <source>
        <strain evidence="2 3">6100069499-17</strain>
    </source>
</reference>
<dbReference type="EMBL" id="PYEP01000005">
    <property type="protein sequence ID" value="PSN07085.1"/>
    <property type="molecule type" value="Genomic_DNA"/>
</dbReference>
<feature type="region of interest" description="Disordered" evidence="1">
    <location>
        <begin position="115"/>
        <end position="148"/>
    </location>
</feature>
<accession>A0A2P8VHP5</accession>
<keyword evidence="3" id="KW-1185">Reference proteome</keyword>
<evidence type="ECO:0000313" key="3">
    <source>
        <dbReference type="Proteomes" id="UP000240212"/>
    </source>
</evidence>
<dbReference type="Proteomes" id="UP000240212">
    <property type="component" value="Unassembled WGS sequence"/>
</dbReference>
<proteinExistence type="predicted"/>
<dbReference type="InterPro" id="IPR019684">
    <property type="entry name" value="HofP"/>
</dbReference>
<feature type="compositionally biased region" description="Gly residues" evidence="1">
    <location>
        <begin position="136"/>
        <end position="148"/>
    </location>
</feature>
<evidence type="ECO:0000256" key="1">
    <source>
        <dbReference type="SAM" id="MobiDB-lite"/>
    </source>
</evidence>
<dbReference type="OrthoDB" id="6562856at2"/>